<evidence type="ECO:0000313" key="1">
    <source>
        <dbReference type="EMBL" id="GIJ10715.1"/>
    </source>
</evidence>
<keyword evidence="2" id="KW-1185">Reference proteome</keyword>
<comment type="caution">
    <text evidence="1">The sequence shown here is derived from an EMBL/GenBank/DDBJ whole genome shotgun (WGS) entry which is preliminary data.</text>
</comment>
<accession>A0ABQ4HYL5</accession>
<reference evidence="1 2" key="1">
    <citation type="submission" date="2021-01" db="EMBL/GenBank/DDBJ databases">
        <title>Whole genome shotgun sequence of Verrucosispora andamanensis NBRC 109075.</title>
        <authorList>
            <person name="Komaki H."/>
            <person name="Tamura T."/>
        </authorList>
    </citation>
    <scope>NUCLEOTIDE SEQUENCE [LARGE SCALE GENOMIC DNA]</scope>
    <source>
        <strain evidence="1 2">NBRC 109075</strain>
    </source>
</reference>
<organism evidence="1 2">
    <name type="scientific">Micromonospora andamanensis</name>
    <dbReference type="NCBI Taxonomy" id="1287068"/>
    <lineage>
        <taxon>Bacteria</taxon>
        <taxon>Bacillati</taxon>
        <taxon>Actinomycetota</taxon>
        <taxon>Actinomycetes</taxon>
        <taxon>Micromonosporales</taxon>
        <taxon>Micromonosporaceae</taxon>
        <taxon>Micromonospora</taxon>
    </lineage>
</organism>
<dbReference type="EMBL" id="BOOZ01000024">
    <property type="protein sequence ID" value="GIJ10715.1"/>
    <property type="molecule type" value="Genomic_DNA"/>
</dbReference>
<sequence length="54" mass="5754">MRYVLLIVAGGTATPLAAIAIARRLVEGHADATATAIRRQAARQTPARSRELAR</sequence>
<proteinExistence type="predicted"/>
<protein>
    <submittedName>
        <fullName evidence="1">Uncharacterized protein</fullName>
    </submittedName>
</protein>
<gene>
    <name evidence="1" type="ORF">Van01_39290</name>
</gene>
<evidence type="ECO:0000313" key="2">
    <source>
        <dbReference type="Proteomes" id="UP000647017"/>
    </source>
</evidence>
<name>A0ABQ4HYL5_9ACTN</name>
<dbReference type="RefSeq" id="WP_204009323.1">
    <property type="nucleotide sequence ID" value="NZ_BOOZ01000024.1"/>
</dbReference>
<dbReference type="Proteomes" id="UP000647017">
    <property type="component" value="Unassembled WGS sequence"/>
</dbReference>